<proteinExistence type="predicted"/>
<comment type="caution">
    <text evidence="1">The sequence shown here is derived from an EMBL/GenBank/DDBJ whole genome shotgun (WGS) entry which is preliminary data.</text>
</comment>
<feature type="non-terminal residue" evidence="1">
    <location>
        <position position="1"/>
    </location>
</feature>
<dbReference type="AlphaFoldDB" id="A0A371ET31"/>
<dbReference type="OrthoDB" id="5596291at2759"/>
<gene>
    <name evidence="1" type="ORF">CR513_51689</name>
</gene>
<dbReference type="EMBL" id="QJKJ01012209">
    <property type="protein sequence ID" value="RDX69217.1"/>
    <property type="molecule type" value="Genomic_DNA"/>
</dbReference>
<accession>A0A371ET31</accession>
<evidence type="ECO:0000313" key="2">
    <source>
        <dbReference type="Proteomes" id="UP000257109"/>
    </source>
</evidence>
<keyword evidence="2" id="KW-1185">Reference proteome</keyword>
<dbReference type="Proteomes" id="UP000257109">
    <property type="component" value="Unassembled WGS sequence"/>
</dbReference>
<evidence type="ECO:0000313" key="1">
    <source>
        <dbReference type="EMBL" id="RDX69217.1"/>
    </source>
</evidence>
<organism evidence="1 2">
    <name type="scientific">Mucuna pruriens</name>
    <name type="common">Velvet bean</name>
    <name type="synonym">Dolichos pruriens</name>
    <dbReference type="NCBI Taxonomy" id="157652"/>
    <lineage>
        <taxon>Eukaryota</taxon>
        <taxon>Viridiplantae</taxon>
        <taxon>Streptophyta</taxon>
        <taxon>Embryophyta</taxon>
        <taxon>Tracheophyta</taxon>
        <taxon>Spermatophyta</taxon>
        <taxon>Magnoliopsida</taxon>
        <taxon>eudicotyledons</taxon>
        <taxon>Gunneridae</taxon>
        <taxon>Pentapetalae</taxon>
        <taxon>rosids</taxon>
        <taxon>fabids</taxon>
        <taxon>Fabales</taxon>
        <taxon>Fabaceae</taxon>
        <taxon>Papilionoideae</taxon>
        <taxon>50 kb inversion clade</taxon>
        <taxon>NPAAA clade</taxon>
        <taxon>indigoferoid/millettioid clade</taxon>
        <taxon>Phaseoleae</taxon>
        <taxon>Mucuna</taxon>
    </lineage>
</organism>
<protein>
    <submittedName>
        <fullName evidence="1">Uncharacterized protein</fullName>
    </submittedName>
</protein>
<sequence length="106" mass="12179">MQKLQTLVYGMEAVLPIEVEISSLRSWPKPNWRNLMDLERLYQKRIKNAFDQKARPQVFKEGNLVLKKILPNAKGQRGKWAPNYEGPYVVKHAFSGGVLILTNVEG</sequence>
<reference evidence="1" key="1">
    <citation type="submission" date="2018-05" db="EMBL/GenBank/DDBJ databases">
        <title>Draft genome of Mucuna pruriens seed.</title>
        <authorList>
            <person name="Nnadi N.E."/>
            <person name="Vos R."/>
            <person name="Hasami M.H."/>
            <person name="Devisetty U.K."/>
            <person name="Aguiy J.C."/>
        </authorList>
    </citation>
    <scope>NUCLEOTIDE SEQUENCE [LARGE SCALE GENOMIC DNA]</scope>
    <source>
        <strain evidence="1">JCA_2017</strain>
    </source>
</reference>
<name>A0A371ET31_MUCPR</name>